<dbReference type="GO" id="GO:0015297">
    <property type="term" value="F:antiporter activity"/>
    <property type="evidence" value="ECO:0007669"/>
    <property type="project" value="InterPro"/>
</dbReference>
<dbReference type="Pfam" id="PF01554">
    <property type="entry name" value="MatE"/>
    <property type="match status" value="2"/>
</dbReference>
<feature type="transmembrane region" description="Helical" evidence="6">
    <location>
        <begin position="208"/>
        <end position="230"/>
    </location>
</feature>
<evidence type="ECO:0000313" key="7">
    <source>
        <dbReference type="EMBL" id="KAL0383342.1"/>
    </source>
</evidence>
<comment type="similarity">
    <text evidence="2 6">Belongs to the multi antimicrobial extrusion (MATE) (TC 2.A.66.1) family.</text>
</comment>
<reference evidence="7" key="1">
    <citation type="submission" date="2020-06" db="EMBL/GenBank/DDBJ databases">
        <authorList>
            <person name="Li T."/>
            <person name="Hu X."/>
            <person name="Zhang T."/>
            <person name="Song X."/>
            <person name="Zhang H."/>
            <person name="Dai N."/>
            <person name="Sheng W."/>
            <person name="Hou X."/>
            <person name="Wei L."/>
        </authorList>
    </citation>
    <scope>NUCLEOTIDE SEQUENCE</scope>
    <source>
        <strain evidence="7">KEN8</strain>
        <tissue evidence="7">Leaf</tissue>
    </source>
</reference>
<keyword evidence="5 6" id="KW-0472">Membrane</keyword>
<dbReference type="InterPro" id="IPR045069">
    <property type="entry name" value="MATE_euk"/>
</dbReference>
<feature type="transmembrane region" description="Helical" evidence="6">
    <location>
        <begin position="307"/>
        <end position="331"/>
    </location>
</feature>
<feature type="transmembrane region" description="Helical" evidence="6">
    <location>
        <begin position="179"/>
        <end position="202"/>
    </location>
</feature>
<comment type="subcellular location">
    <subcellularLocation>
        <location evidence="1">Membrane</location>
        <topology evidence="1">Multi-pass membrane protein</topology>
    </subcellularLocation>
</comment>
<evidence type="ECO:0000256" key="4">
    <source>
        <dbReference type="ARBA" id="ARBA00022989"/>
    </source>
</evidence>
<dbReference type="GO" id="GO:0016020">
    <property type="term" value="C:membrane"/>
    <property type="evidence" value="ECO:0007669"/>
    <property type="project" value="UniProtKB-SubCell"/>
</dbReference>
<organism evidence="7">
    <name type="scientific">Sesamum calycinum</name>
    <dbReference type="NCBI Taxonomy" id="2727403"/>
    <lineage>
        <taxon>Eukaryota</taxon>
        <taxon>Viridiplantae</taxon>
        <taxon>Streptophyta</taxon>
        <taxon>Embryophyta</taxon>
        <taxon>Tracheophyta</taxon>
        <taxon>Spermatophyta</taxon>
        <taxon>Magnoliopsida</taxon>
        <taxon>eudicotyledons</taxon>
        <taxon>Gunneridae</taxon>
        <taxon>Pentapetalae</taxon>
        <taxon>asterids</taxon>
        <taxon>lamiids</taxon>
        <taxon>Lamiales</taxon>
        <taxon>Pedaliaceae</taxon>
        <taxon>Sesamum</taxon>
    </lineage>
</organism>
<accession>A0AAW2RT18</accession>
<evidence type="ECO:0000256" key="3">
    <source>
        <dbReference type="ARBA" id="ARBA00022692"/>
    </source>
</evidence>
<feature type="transmembrane region" description="Helical" evidence="6">
    <location>
        <begin position="113"/>
        <end position="134"/>
    </location>
</feature>
<feature type="transmembrane region" description="Helical" evidence="6">
    <location>
        <begin position="146"/>
        <end position="167"/>
    </location>
</feature>
<dbReference type="EMBL" id="JACGWM010000003">
    <property type="protein sequence ID" value="KAL0383342.1"/>
    <property type="molecule type" value="Genomic_DNA"/>
</dbReference>
<dbReference type="InterPro" id="IPR002528">
    <property type="entry name" value="MATE_fam"/>
</dbReference>
<feature type="transmembrane region" description="Helical" evidence="6">
    <location>
        <begin position="351"/>
        <end position="375"/>
    </location>
</feature>
<comment type="caution">
    <text evidence="6">Lacks conserved residue(s) required for the propagation of feature annotation.</text>
</comment>
<evidence type="ECO:0000256" key="5">
    <source>
        <dbReference type="ARBA" id="ARBA00023136"/>
    </source>
</evidence>
<sequence length="464" mass="51135">MDKSMQESLLSTAAEEKSDLKGRIWEESKQIWRVALPSIISRVTSFGTLVVTQLFIGHISSVDLAGYALVQTISERFVEGIVIGMSSATETLCGQAYGAKQYHMMGIFLQRSWLVDLATVTVVLPIFIFVTPIFDLLGEKHDIAKSAGRISLWFILYVYSLAFSLTIQMYLQAQQKNKVIAWLSAMQFVVHIPLSWLFIYILDWGTNGAMAALSISSWLLVCGDFVYILGGWCADSWKGFSYAAFKDIFPVVKLSISSGIMRLSISAYSICLNVLAWIAMIVVGIMGSATVRVANELGKGDAKATKFSIKVLISTSVMIGLLFCILCLVFGNKLGYFFTNEEEVAQTVSDLSLLLAFSVLLTSIYPVLSGVAVGAGLQTKAAIINLVCFYVIGLPIGAVLGYVFQLQVKGIWLGMICGVVTETLALSFMVWRTDWDEEVSITSARLKRWYLESVEENKTTSLHS</sequence>
<keyword evidence="3 6" id="KW-0812">Transmembrane</keyword>
<dbReference type="CDD" id="cd13132">
    <property type="entry name" value="MATE_eukaryotic"/>
    <property type="match status" value="1"/>
</dbReference>
<reference evidence="7" key="2">
    <citation type="journal article" date="2024" name="Plant">
        <title>Genomic evolution and insights into agronomic trait innovations of Sesamum species.</title>
        <authorList>
            <person name="Miao H."/>
            <person name="Wang L."/>
            <person name="Qu L."/>
            <person name="Liu H."/>
            <person name="Sun Y."/>
            <person name="Le M."/>
            <person name="Wang Q."/>
            <person name="Wei S."/>
            <person name="Zheng Y."/>
            <person name="Lin W."/>
            <person name="Duan Y."/>
            <person name="Cao H."/>
            <person name="Xiong S."/>
            <person name="Wang X."/>
            <person name="Wei L."/>
            <person name="Li C."/>
            <person name="Ma Q."/>
            <person name="Ju M."/>
            <person name="Zhao R."/>
            <person name="Li G."/>
            <person name="Mu C."/>
            <person name="Tian Q."/>
            <person name="Mei H."/>
            <person name="Zhang T."/>
            <person name="Gao T."/>
            <person name="Zhang H."/>
        </authorList>
    </citation>
    <scope>NUCLEOTIDE SEQUENCE</scope>
    <source>
        <strain evidence="7">KEN8</strain>
    </source>
</reference>
<dbReference type="AlphaFoldDB" id="A0AAW2RT18"/>
<feature type="transmembrane region" description="Helical" evidence="6">
    <location>
        <begin position="382"/>
        <end position="404"/>
    </location>
</feature>
<dbReference type="GO" id="GO:1990961">
    <property type="term" value="P:xenobiotic detoxification by transmembrane export across the plasma membrane"/>
    <property type="evidence" value="ECO:0007669"/>
    <property type="project" value="InterPro"/>
</dbReference>
<comment type="caution">
    <text evidence="7">The sequence shown here is derived from an EMBL/GenBank/DDBJ whole genome shotgun (WGS) entry which is preliminary data.</text>
</comment>
<proteinExistence type="inferred from homology"/>
<dbReference type="PANTHER" id="PTHR11206">
    <property type="entry name" value="MULTIDRUG RESISTANCE PROTEIN"/>
    <property type="match status" value="1"/>
</dbReference>
<gene>
    <name evidence="7" type="ORF">Scaly_0621500</name>
</gene>
<name>A0AAW2RT18_9LAMI</name>
<feature type="transmembrane region" description="Helical" evidence="6">
    <location>
        <begin position="410"/>
        <end position="431"/>
    </location>
</feature>
<protein>
    <recommendedName>
        <fullName evidence="6">Protein DETOXIFICATION</fullName>
    </recommendedName>
    <alternativeName>
        <fullName evidence="6">Multidrug and toxic compound extrusion protein</fullName>
    </alternativeName>
</protein>
<evidence type="ECO:0000256" key="2">
    <source>
        <dbReference type="ARBA" id="ARBA00010199"/>
    </source>
</evidence>
<feature type="transmembrane region" description="Helical" evidence="6">
    <location>
        <begin position="274"/>
        <end position="295"/>
    </location>
</feature>
<keyword evidence="4 6" id="KW-1133">Transmembrane helix</keyword>
<evidence type="ECO:0000256" key="6">
    <source>
        <dbReference type="RuleBase" id="RU004914"/>
    </source>
</evidence>
<evidence type="ECO:0000256" key="1">
    <source>
        <dbReference type="ARBA" id="ARBA00004141"/>
    </source>
</evidence>
<dbReference type="GO" id="GO:0042910">
    <property type="term" value="F:xenobiotic transmembrane transporter activity"/>
    <property type="evidence" value="ECO:0007669"/>
    <property type="project" value="InterPro"/>
</dbReference>